<reference evidence="1 2" key="1">
    <citation type="submission" date="2016-10" db="EMBL/GenBank/DDBJ databases">
        <authorList>
            <person name="de Groot N.N."/>
        </authorList>
    </citation>
    <scope>NUCLEOTIDE SEQUENCE [LARGE SCALE GENOMIC DNA]</scope>
    <source>
        <strain evidence="1 2">ATCC 35022</strain>
    </source>
</reference>
<evidence type="ECO:0000313" key="2">
    <source>
        <dbReference type="Proteomes" id="UP000199071"/>
    </source>
</evidence>
<protein>
    <recommendedName>
        <fullName evidence="3">Antitoxin VapB</fullName>
    </recommendedName>
</protein>
<evidence type="ECO:0000313" key="1">
    <source>
        <dbReference type="EMBL" id="SDB39687.1"/>
    </source>
</evidence>
<dbReference type="Proteomes" id="UP000199071">
    <property type="component" value="Unassembled WGS sequence"/>
</dbReference>
<proteinExistence type="predicted"/>
<dbReference type="STRING" id="665467.SAMN02982931_02966"/>
<accession>A0A1G6D3G2</accession>
<keyword evidence="2" id="KW-1185">Reference proteome</keyword>
<name>A0A1G6D3G2_9HYPH</name>
<gene>
    <name evidence="1" type="ORF">SAMN02982931_02966</name>
</gene>
<organism evidence="1 2">
    <name type="scientific">Bauldia litoralis</name>
    <dbReference type="NCBI Taxonomy" id="665467"/>
    <lineage>
        <taxon>Bacteria</taxon>
        <taxon>Pseudomonadati</taxon>
        <taxon>Pseudomonadota</taxon>
        <taxon>Alphaproteobacteria</taxon>
        <taxon>Hyphomicrobiales</taxon>
        <taxon>Kaistiaceae</taxon>
        <taxon>Bauldia</taxon>
    </lineage>
</organism>
<dbReference type="InterPro" id="IPR011660">
    <property type="entry name" value="VapB-like"/>
</dbReference>
<sequence>MGTQMGINIKNPETVRLISELAELTGEGKTEAVTAAVKERIESLRKAKGRGRYEKMMAIAAEMAPRFKPPYDTIEHGDLLYDEKTGLPK</sequence>
<dbReference type="Pfam" id="PF07704">
    <property type="entry name" value="PSK_trans_fac"/>
    <property type="match status" value="1"/>
</dbReference>
<dbReference type="EMBL" id="FMXQ01000006">
    <property type="protein sequence ID" value="SDB39687.1"/>
    <property type="molecule type" value="Genomic_DNA"/>
</dbReference>
<evidence type="ECO:0008006" key="3">
    <source>
        <dbReference type="Google" id="ProtNLM"/>
    </source>
</evidence>
<dbReference type="AlphaFoldDB" id="A0A1G6D3G2"/>